<evidence type="ECO:0000259" key="1">
    <source>
        <dbReference type="Pfam" id="PF02589"/>
    </source>
</evidence>
<comment type="caution">
    <text evidence="2">The sequence shown here is derived from an EMBL/GenBank/DDBJ whole genome shotgun (WGS) entry which is preliminary data.</text>
</comment>
<dbReference type="InterPro" id="IPR024185">
    <property type="entry name" value="FTHF_cligase-like_sf"/>
</dbReference>
<gene>
    <name evidence="2" type="ORF">HNR30_004859</name>
</gene>
<protein>
    <submittedName>
        <fullName evidence="2">L-lactate dehydrogenase complex protein LldG</fullName>
    </submittedName>
</protein>
<feature type="domain" description="LUD" evidence="1">
    <location>
        <begin position="100"/>
        <end position="201"/>
    </location>
</feature>
<evidence type="ECO:0000313" key="2">
    <source>
        <dbReference type="EMBL" id="MBA2893498.1"/>
    </source>
</evidence>
<dbReference type="Proteomes" id="UP000530928">
    <property type="component" value="Unassembled WGS sequence"/>
</dbReference>
<dbReference type="EMBL" id="JACDUR010000005">
    <property type="protein sequence ID" value="MBA2893498.1"/>
    <property type="molecule type" value="Genomic_DNA"/>
</dbReference>
<dbReference type="InterPro" id="IPR003741">
    <property type="entry name" value="LUD_dom"/>
</dbReference>
<dbReference type="PANTHER" id="PTHR43682:SF1">
    <property type="entry name" value="LACTATE UTILIZATION PROTEIN C"/>
    <property type="match status" value="1"/>
</dbReference>
<dbReference type="AlphaFoldDB" id="A0A7W0HRY9"/>
<dbReference type="Pfam" id="PF02589">
    <property type="entry name" value="LUD_dom"/>
    <property type="match status" value="1"/>
</dbReference>
<organism evidence="2 3">
    <name type="scientific">Nonomuraea soli</name>
    <dbReference type="NCBI Taxonomy" id="1032476"/>
    <lineage>
        <taxon>Bacteria</taxon>
        <taxon>Bacillati</taxon>
        <taxon>Actinomycetota</taxon>
        <taxon>Actinomycetes</taxon>
        <taxon>Streptosporangiales</taxon>
        <taxon>Streptosporangiaceae</taxon>
        <taxon>Nonomuraea</taxon>
    </lineage>
</organism>
<keyword evidence="3" id="KW-1185">Reference proteome</keyword>
<accession>A0A7W0HRY9</accession>
<dbReference type="InterPro" id="IPR037171">
    <property type="entry name" value="NagB/RpiA_transferase-like"/>
</dbReference>
<reference evidence="2 3" key="1">
    <citation type="submission" date="2020-07" db="EMBL/GenBank/DDBJ databases">
        <title>Genomic Encyclopedia of Type Strains, Phase IV (KMG-IV): sequencing the most valuable type-strain genomes for metagenomic binning, comparative biology and taxonomic classification.</title>
        <authorList>
            <person name="Goeker M."/>
        </authorList>
    </citation>
    <scope>NUCLEOTIDE SEQUENCE [LARGE SCALE GENOMIC DNA]</scope>
    <source>
        <strain evidence="2 3">DSM 45533</strain>
    </source>
</reference>
<proteinExistence type="predicted"/>
<name>A0A7W0HRY9_9ACTN</name>
<sequence length="203" mass="21429">MNAKQEILARIRKAVADAPAVEIVRDYRRSAPREGVVELFAERVADYRAVVHVVPGAELEARLAELAAGRRLVASGSLPAGWRAALGRTALALTVESGEERLGVRELDALDGVVTGCAVAVAETGTIVLDAAQGRRALTLVPDYHLCVVRADQIAASVPEALSRLDPSGPTTWISGPSATSDIELNRVEGVHGPRTLEVVIST</sequence>
<evidence type="ECO:0000313" key="3">
    <source>
        <dbReference type="Proteomes" id="UP000530928"/>
    </source>
</evidence>
<dbReference type="Gene3D" id="3.40.50.10420">
    <property type="entry name" value="NagB/RpiA/CoA transferase-like"/>
    <property type="match status" value="1"/>
</dbReference>
<dbReference type="SUPFAM" id="SSF100950">
    <property type="entry name" value="NagB/RpiA/CoA transferase-like"/>
    <property type="match status" value="1"/>
</dbReference>
<dbReference type="RefSeq" id="WP_181612306.1">
    <property type="nucleotide sequence ID" value="NZ_BAABAM010000005.1"/>
</dbReference>
<dbReference type="PANTHER" id="PTHR43682">
    <property type="entry name" value="LACTATE UTILIZATION PROTEIN C"/>
    <property type="match status" value="1"/>
</dbReference>